<dbReference type="InterPro" id="IPR032485">
    <property type="entry name" value="LRP1-like_beta_prop"/>
</dbReference>
<keyword evidence="8" id="KW-0812">Transmembrane</keyword>
<feature type="repeat" description="LDL-receptor class B" evidence="7">
    <location>
        <begin position="519"/>
        <end position="562"/>
    </location>
</feature>
<dbReference type="GO" id="GO:1905278">
    <property type="term" value="P:positive regulation of epithelial tube formation"/>
    <property type="evidence" value="ECO:0007669"/>
    <property type="project" value="Ensembl"/>
</dbReference>
<sequence>EGTRTGVSNSHCYGDPVPFLVFSQGNAIYRIDVEGTNHRRLVADVGLSALIEYHYEAKYLYWVDREKCLLQRVHLDGSDQETICSIKKDVTGFAIDWINRGIYLSHFQGAIEVISLDGNNSRILIKNNHNPTSIEVDPSQRFLFWSTEGTFDSIYRADLDGNKIRRILRSTEKIRTVSLDFINVKLFWIQHDTINEISYFGTSDYNGHFIKLYRQMERKAYDIFIFGDHIYYSDSRTGTIRRANKYSGKDIVVINLKQPFPQSTEILVVHPLKQIGKRMDSKGLDVNECALWNHGCTLGCVNIPGSYYCTCPKGFILLSDKKTCYELISCSSNYIHCSYDCGETPEGPICFCPEGSVLQADGKTCSGCTSPDNGACSQICTSMSPITWDCGCFPGYDLQEDKRHCAALSNTTLLTTNSLRPPIIIYKPLVFFLQIYFTHTDLNCTERSDLDGTNREKVVCDTSGRSEGLALDWINRKLYWTNPGKCSIESSNLNGMQRKIIIQEKMFHPQGIAVHPFTRELFWTNLGINPHIGKSTLQGSERVIIANSDLLWPSGITIDYTEDKLYWCDAKMSVIETAKLDGSNRQILTQNDVGHPYGITVFEHHIWVSDWARPSLLRIDKKNGLKKVRLGGRMRRPSSLLVVHPLAKPGIHQVCFSLFQISSVSGFTRDSKALEASLLANYYLASSENNIDECLLNQEQCDLRWSRCINTEGSYFCECLLGYAEDGLHCSGELLLLLIAFFVGLLINSCAKGYLGDRCQFSDLEWWEQQHEMHLKKQNIATAAFLAVLFLVLLLGVAAFYFYSTIDFLLTALHLKCPLILFPNYCNSLKSITTRFGFPAGRAPVQGHRQRQLLGSGLL</sequence>
<dbReference type="InterPro" id="IPR001881">
    <property type="entry name" value="EGF-like_Ca-bd_dom"/>
</dbReference>
<dbReference type="GO" id="GO:0051048">
    <property type="term" value="P:negative regulation of secretion"/>
    <property type="evidence" value="ECO:0007669"/>
    <property type="project" value="Ensembl"/>
</dbReference>
<dbReference type="GO" id="GO:0051897">
    <property type="term" value="P:positive regulation of phosphatidylinositol 3-kinase/protein kinase B signal transduction"/>
    <property type="evidence" value="ECO:0007669"/>
    <property type="project" value="Ensembl"/>
</dbReference>
<dbReference type="SMART" id="SM00181">
    <property type="entry name" value="EGF"/>
    <property type="match status" value="4"/>
</dbReference>
<keyword evidence="11" id="KW-1185">Reference proteome</keyword>
<feature type="domain" description="EGF-like" evidence="9">
    <location>
        <begin position="690"/>
        <end position="731"/>
    </location>
</feature>
<dbReference type="GO" id="GO:0016567">
    <property type="term" value="P:protein ubiquitination"/>
    <property type="evidence" value="ECO:0007669"/>
    <property type="project" value="Ensembl"/>
</dbReference>
<dbReference type="GO" id="GO:2000008">
    <property type="term" value="P:regulation of protein localization to cell surface"/>
    <property type="evidence" value="ECO:0007669"/>
    <property type="project" value="Ensembl"/>
</dbReference>
<proteinExistence type="predicted"/>
<evidence type="ECO:0000256" key="4">
    <source>
        <dbReference type="ARBA" id="ARBA00023157"/>
    </source>
</evidence>
<reference evidence="10" key="2">
    <citation type="submission" date="2025-09" db="UniProtKB">
        <authorList>
            <consortium name="Ensembl"/>
        </authorList>
    </citation>
    <scope>IDENTIFICATION</scope>
</reference>
<keyword evidence="8" id="KW-0472">Membrane</keyword>
<dbReference type="GO" id="GO:0017147">
    <property type="term" value="F:Wnt-protein binding"/>
    <property type="evidence" value="ECO:0007669"/>
    <property type="project" value="TreeGrafter"/>
</dbReference>
<keyword evidence="1 6" id="KW-0245">EGF-like domain</keyword>
<dbReference type="FunFam" id="2.120.10.30:FF:000241">
    <property type="entry name" value="Low-density lipoprotein receptor-related protein 6"/>
    <property type="match status" value="1"/>
</dbReference>
<dbReference type="GO" id="GO:0090263">
    <property type="term" value="P:positive regulation of canonical Wnt signaling pathway"/>
    <property type="evidence" value="ECO:0007669"/>
    <property type="project" value="Ensembl"/>
</dbReference>
<dbReference type="GO" id="GO:0006511">
    <property type="term" value="P:ubiquitin-dependent protein catabolic process"/>
    <property type="evidence" value="ECO:0007669"/>
    <property type="project" value="Ensembl"/>
</dbReference>
<dbReference type="GO" id="GO:0010595">
    <property type="term" value="P:positive regulation of endothelial cell migration"/>
    <property type="evidence" value="ECO:0007669"/>
    <property type="project" value="Ensembl"/>
</dbReference>
<feature type="transmembrane region" description="Helical" evidence="8">
    <location>
        <begin position="734"/>
        <end position="755"/>
    </location>
</feature>
<dbReference type="GO" id="GO:0001525">
    <property type="term" value="P:angiogenesis"/>
    <property type="evidence" value="ECO:0007669"/>
    <property type="project" value="Ensembl"/>
</dbReference>
<dbReference type="OMA" id="FICHEEF"/>
<dbReference type="GO" id="GO:0038134">
    <property type="term" value="P:ERBB2-EGFR signaling pathway"/>
    <property type="evidence" value="ECO:0007669"/>
    <property type="project" value="Ensembl"/>
</dbReference>
<dbReference type="GO" id="GO:2000060">
    <property type="term" value="P:positive regulation of ubiquitin-dependent protein catabolic process"/>
    <property type="evidence" value="ECO:0007669"/>
    <property type="project" value="Ensembl"/>
</dbReference>
<dbReference type="GO" id="GO:0046425">
    <property type="term" value="P:regulation of receptor signaling pathway via JAK-STAT"/>
    <property type="evidence" value="ECO:0007669"/>
    <property type="project" value="Ensembl"/>
</dbReference>
<evidence type="ECO:0000256" key="1">
    <source>
        <dbReference type="ARBA" id="ARBA00022536"/>
    </source>
</evidence>
<dbReference type="CDD" id="cd00054">
    <property type="entry name" value="EGF_CA"/>
    <property type="match status" value="2"/>
</dbReference>
<dbReference type="GO" id="GO:1900127">
    <property type="term" value="P:positive regulation of hyaluronan biosynthetic process"/>
    <property type="evidence" value="ECO:0007669"/>
    <property type="project" value="Ensembl"/>
</dbReference>
<keyword evidence="3" id="KW-0677">Repeat</keyword>
<dbReference type="Ensembl" id="ENSPTXT00000011596.1">
    <property type="protein sequence ID" value="ENSPTXP00000011233.1"/>
    <property type="gene ID" value="ENSPTXG00000007934.1"/>
</dbReference>
<dbReference type="InterPro" id="IPR049883">
    <property type="entry name" value="NOTCH1_EGF-like"/>
</dbReference>
<dbReference type="Pfam" id="PF16472">
    <property type="entry name" value="DUF5050"/>
    <property type="match status" value="1"/>
</dbReference>
<dbReference type="GeneTree" id="ENSGT00940000158366"/>
<dbReference type="SMART" id="SM00179">
    <property type="entry name" value="EGF_CA"/>
    <property type="match status" value="2"/>
</dbReference>
<dbReference type="GO" id="GO:0002092">
    <property type="term" value="P:positive regulation of receptor internalization"/>
    <property type="evidence" value="ECO:0007669"/>
    <property type="project" value="Ensembl"/>
</dbReference>
<protein>
    <submittedName>
        <fullName evidence="10">Epidermal growth factor</fullName>
    </submittedName>
</protein>
<dbReference type="GO" id="GO:0050673">
    <property type="term" value="P:epithelial cell proliferation"/>
    <property type="evidence" value="ECO:0007669"/>
    <property type="project" value="Ensembl"/>
</dbReference>
<dbReference type="Proteomes" id="UP000472273">
    <property type="component" value="Unplaced"/>
</dbReference>
<gene>
    <name evidence="10" type="primary">EGF</name>
</gene>
<dbReference type="GO" id="GO:0042327">
    <property type="term" value="P:positive regulation of phosphorylation"/>
    <property type="evidence" value="ECO:0007669"/>
    <property type="project" value="Ensembl"/>
</dbReference>
<evidence type="ECO:0000256" key="6">
    <source>
        <dbReference type="PROSITE-ProRule" id="PRU00076"/>
    </source>
</evidence>
<feature type="repeat" description="LDL-receptor class B" evidence="7">
    <location>
        <begin position="476"/>
        <end position="518"/>
    </location>
</feature>
<dbReference type="GO" id="GO:0042059">
    <property type="term" value="P:negative regulation of epidermal growth factor receptor signaling pathway"/>
    <property type="evidence" value="ECO:0007669"/>
    <property type="project" value="Ensembl"/>
</dbReference>
<keyword evidence="8" id="KW-1133">Transmembrane helix</keyword>
<dbReference type="FunFam" id="2.120.10.30:FF:000036">
    <property type="entry name" value="Pro-epidermal growth factor"/>
    <property type="match status" value="1"/>
</dbReference>
<dbReference type="GO" id="GO:0005509">
    <property type="term" value="F:calcium ion binding"/>
    <property type="evidence" value="ECO:0007669"/>
    <property type="project" value="InterPro"/>
</dbReference>
<keyword evidence="2" id="KW-0732">Signal</keyword>
<reference evidence="10" key="1">
    <citation type="submission" date="2025-08" db="UniProtKB">
        <authorList>
            <consortium name="Ensembl"/>
        </authorList>
    </citation>
    <scope>IDENTIFICATION</scope>
</reference>
<dbReference type="GO" id="GO:0043410">
    <property type="term" value="P:positive regulation of MAPK cascade"/>
    <property type="evidence" value="ECO:0007669"/>
    <property type="project" value="Ensembl"/>
</dbReference>
<dbReference type="FunFam" id="2.10.25.10:FF:000010">
    <property type="entry name" value="Pro-epidermal growth factor"/>
    <property type="match status" value="1"/>
</dbReference>
<dbReference type="GO" id="GO:0021930">
    <property type="term" value="P:cerebellar granule cell precursor proliferation"/>
    <property type="evidence" value="ECO:0007669"/>
    <property type="project" value="Ensembl"/>
</dbReference>
<name>A0A670YNV2_PSETE</name>
<evidence type="ECO:0000256" key="7">
    <source>
        <dbReference type="PROSITE-ProRule" id="PRU00461"/>
    </source>
</evidence>
<dbReference type="GO" id="GO:0021940">
    <property type="term" value="P:positive regulation of cerebellar granule cell precursor proliferation"/>
    <property type="evidence" value="ECO:0007669"/>
    <property type="project" value="Ensembl"/>
</dbReference>
<evidence type="ECO:0000313" key="11">
    <source>
        <dbReference type="Proteomes" id="UP000472273"/>
    </source>
</evidence>
<dbReference type="SUPFAM" id="SSF63825">
    <property type="entry name" value="YWTD domain"/>
    <property type="match status" value="2"/>
</dbReference>
<dbReference type="PANTHER" id="PTHR46513:SF5">
    <property type="entry name" value="PRO-EPIDERMAL GROWTH FACTOR"/>
    <property type="match status" value="1"/>
</dbReference>
<accession>A0A670YNV2</accession>
<dbReference type="GO" id="GO:0005085">
    <property type="term" value="F:guanyl-nucleotide exchange factor activity"/>
    <property type="evidence" value="ECO:0007669"/>
    <property type="project" value="Ensembl"/>
</dbReference>
<dbReference type="InterPro" id="IPR018097">
    <property type="entry name" value="EGF_Ca-bd_CS"/>
</dbReference>
<dbReference type="Pfam" id="PF07645">
    <property type="entry name" value="EGF_CA"/>
    <property type="match status" value="2"/>
</dbReference>
<dbReference type="InterPro" id="IPR000033">
    <property type="entry name" value="LDLR_classB_rpt"/>
</dbReference>
<dbReference type="GO" id="GO:0008083">
    <property type="term" value="F:growth factor activity"/>
    <property type="evidence" value="ECO:0007669"/>
    <property type="project" value="Ensembl"/>
</dbReference>
<keyword evidence="5" id="KW-0325">Glycoprotein</keyword>
<dbReference type="SUPFAM" id="SSF57196">
    <property type="entry name" value="EGF/Laminin"/>
    <property type="match status" value="2"/>
</dbReference>
<keyword evidence="4" id="KW-1015">Disulfide bond</keyword>
<organism evidence="10 11">
    <name type="scientific">Pseudonaja textilis</name>
    <name type="common">Eastern brown snake</name>
    <dbReference type="NCBI Taxonomy" id="8673"/>
    <lineage>
        <taxon>Eukaryota</taxon>
        <taxon>Metazoa</taxon>
        <taxon>Chordata</taxon>
        <taxon>Craniata</taxon>
        <taxon>Vertebrata</taxon>
        <taxon>Euteleostomi</taxon>
        <taxon>Lepidosauria</taxon>
        <taxon>Squamata</taxon>
        <taxon>Bifurcata</taxon>
        <taxon>Unidentata</taxon>
        <taxon>Episquamata</taxon>
        <taxon>Toxicofera</taxon>
        <taxon>Serpentes</taxon>
        <taxon>Colubroidea</taxon>
        <taxon>Elapidae</taxon>
        <taxon>Hydrophiinae</taxon>
        <taxon>Pseudonaja</taxon>
    </lineage>
</organism>
<dbReference type="GO" id="GO:0070371">
    <property type="term" value="P:ERK1 and ERK2 cascade"/>
    <property type="evidence" value="ECO:0007669"/>
    <property type="project" value="Ensembl"/>
</dbReference>
<dbReference type="AlphaFoldDB" id="A0A670YNV2"/>
<dbReference type="PROSITE" id="PS01187">
    <property type="entry name" value="EGF_CA"/>
    <property type="match status" value="1"/>
</dbReference>
<dbReference type="GO" id="GO:0090370">
    <property type="term" value="P:negative regulation of cholesterol efflux"/>
    <property type="evidence" value="ECO:0007669"/>
    <property type="project" value="Ensembl"/>
</dbReference>
<dbReference type="GO" id="GO:0070086">
    <property type="term" value="P:ubiquitin-dependent endocytosis"/>
    <property type="evidence" value="ECO:0007669"/>
    <property type="project" value="Ensembl"/>
</dbReference>
<evidence type="ECO:0000256" key="3">
    <source>
        <dbReference type="ARBA" id="ARBA00022737"/>
    </source>
</evidence>
<dbReference type="GO" id="GO:0090279">
    <property type="term" value="P:regulation of calcium ion import"/>
    <property type="evidence" value="ECO:0007669"/>
    <property type="project" value="Ensembl"/>
</dbReference>
<dbReference type="GO" id="GO:0048754">
    <property type="term" value="P:branching morphogenesis of an epithelial tube"/>
    <property type="evidence" value="ECO:0007669"/>
    <property type="project" value="Ensembl"/>
</dbReference>
<dbReference type="PANTHER" id="PTHR46513">
    <property type="entry name" value="VITELLOGENIN RECEPTOR-LIKE PROTEIN-RELATED-RELATED"/>
    <property type="match status" value="1"/>
</dbReference>
<dbReference type="GO" id="GO:0070062">
    <property type="term" value="C:extracellular exosome"/>
    <property type="evidence" value="ECO:0007669"/>
    <property type="project" value="Ensembl"/>
</dbReference>
<evidence type="ECO:0000259" key="9">
    <source>
        <dbReference type="PROSITE" id="PS50026"/>
    </source>
</evidence>
<dbReference type="InterPro" id="IPR050778">
    <property type="entry name" value="Cueball_EGF_LRP_Nidogen"/>
</dbReference>
<comment type="caution">
    <text evidence="6">Lacks conserved residue(s) required for the propagation of feature annotation.</text>
</comment>
<dbReference type="Pfam" id="PF00058">
    <property type="entry name" value="Ldl_recept_b"/>
    <property type="match status" value="3"/>
</dbReference>
<dbReference type="GO" id="GO:1902966">
    <property type="term" value="P:positive regulation of protein localization to early endosome"/>
    <property type="evidence" value="ECO:0007669"/>
    <property type="project" value="Ensembl"/>
</dbReference>
<evidence type="ECO:0000256" key="8">
    <source>
        <dbReference type="SAM" id="Phobius"/>
    </source>
</evidence>
<feature type="transmembrane region" description="Helical" evidence="8">
    <location>
        <begin position="780"/>
        <end position="802"/>
    </location>
</feature>
<dbReference type="GO" id="GO:0042813">
    <property type="term" value="F:Wnt receptor activity"/>
    <property type="evidence" value="ECO:0007669"/>
    <property type="project" value="TreeGrafter"/>
</dbReference>
<dbReference type="Gene3D" id="2.120.10.30">
    <property type="entry name" value="TolB, C-terminal domain"/>
    <property type="match status" value="2"/>
</dbReference>
<dbReference type="PROSITE" id="PS00010">
    <property type="entry name" value="ASX_HYDROXYL"/>
    <property type="match status" value="1"/>
</dbReference>
<dbReference type="GO" id="GO:0045840">
    <property type="term" value="P:positive regulation of mitotic nuclear division"/>
    <property type="evidence" value="ECO:0007669"/>
    <property type="project" value="Ensembl"/>
</dbReference>
<dbReference type="PROSITE" id="PS50026">
    <property type="entry name" value="EGF_3"/>
    <property type="match status" value="1"/>
</dbReference>
<evidence type="ECO:0000313" key="10">
    <source>
        <dbReference type="Ensembl" id="ENSPTXP00000011233.1"/>
    </source>
</evidence>
<dbReference type="InterPro" id="IPR000742">
    <property type="entry name" value="EGF"/>
</dbReference>
<dbReference type="PROSITE" id="PS51120">
    <property type="entry name" value="LDLRB"/>
    <property type="match status" value="3"/>
</dbReference>
<dbReference type="PROSITE" id="PS01186">
    <property type="entry name" value="EGF_2"/>
    <property type="match status" value="2"/>
</dbReference>
<dbReference type="GO" id="GO:0010628">
    <property type="term" value="P:positive regulation of gene expression"/>
    <property type="evidence" value="ECO:0007669"/>
    <property type="project" value="Ensembl"/>
</dbReference>
<dbReference type="GO" id="GO:0001938">
    <property type="term" value="P:positive regulation of endothelial cell proliferation"/>
    <property type="evidence" value="ECO:0007669"/>
    <property type="project" value="Ensembl"/>
</dbReference>
<evidence type="ECO:0000256" key="5">
    <source>
        <dbReference type="ARBA" id="ARBA00023180"/>
    </source>
</evidence>
<dbReference type="Gene3D" id="2.10.25.10">
    <property type="entry name" value="Laminin"/>
    <property type="match status" value="3"/>
</dbReference>
<dbReference type="GO" id="GO:0030297">
    <property type="term" value="F:transmembrane receptor protein tyrosine kinase activator activity"/>
    <property type="evidence" value="ECO:0007669"/>
    <property type="project" value="Ensembl"/>
</dbReference>
<dbReference type="GO" id="GO:0005154">
    <property type="term" value="F:epidermal growth factor receptor binding"/>
    <property type="evidence" value="ECO:0007669"/>
    <property type="project" value="Ensembl"/>
</dbReference>
<evidence type="ECO:0000256" key="2">
    <source>
        <dbReference type="ARBA" id="ARBA00022729"/>
    </source>
</evidence>
<dbReference type="InterPro" id="IPR000152">
    <property type="entry name" value="EGF-type_Asp/Asn_hydroxyl_site"/>
</dbReference>
<dbReference type="InterPro" id="IPR011042">
    <property type="entry name" value="6-blade_b-propeller_TolB-like"/>
</dbReference>
<feature type="repeat" description="LDL-receptor class B" evidence="7">
    <location>
        <begin position="563"/>
        <end position="605"/>
    </location>
</feature>
<dbReference type="GO" id="GO:0060070">
    <property type="term" value="P:canonical Wnt signaling pathway"/>
    <property type="evidence" value="ECO:0007669"/>
    <property type="project" value="TreeGrafter"/>
</dbReference>
<dbReference type="FunFam" id="2.10.25.10:FF:000038">
    <property type="entry name" value="Fibrillin 2"/>
    <property type="match status" value="1"/>
</dbReference>
<dbReference type="GO" id="GO:0045893">
    <property type="term" value="P:positive regulation of DNA-templated transcription"/>
    <property type="evidence" value="ECO:0007669"/>
    <property type="project" value="Ensembl"/>
</dbReference>
<dbReference type="GO" id="GO:0005886">
    <property type="term" value="C:plasma membrane"/>
    <property type="evidence" value="ECO:0007669"/>
    <property type="project" value="Ensembl"/>
</dbReference>
<dbReference type="SMART" id="SM00135">
    <property type="entry name" value="LY"/>
    <property type="match status" value="8"/>
</dbReference>